<dbReference type="PROSITE" id="PS52035">
    <property type="entry name" value="PEPTIDASE_M14"/>
    <property type="match status" value="1"/>
</dbReference>
<keyword evidence="8" id="KW-0862">Zinc</keyword>
<keyword evidence="15" id="KW-1185">Reference proteome</keyword>
<evidence type="ECO:0000256" key="11">
    <source>
        <dbReference type="PROSITE-ProRule" id="PRU01379"/>
    </source>
</evidence>
<accession>A0A9J6CDG8</accession>
<feature type="chain" id="PRO_5039931633" description="Peptidase M14 domain-containing protein" evidence="12">
    <location>
        <begin position="20"/>
        <end position="419"/>
    </location>
</feature>
<comment type="caution">
    <text evidence="14">The sequence shown here is derived from an EMBL/GenBank/DDBJ whole genome shotgun (WGS) entry which is preliminary data.</text>
</comment>
<evidence type="ECO:0000313" key="14">
    <source>
        <dbReference type="EMBL" id="KAG5680148.1"/>
    </source>
</evidence>
<dbReference type="GO" id="GO:0005615">
    <property type="term" value="C:extracellular space"/>
    <property type="evidence" value="ECO:0007669"/>
    <property type="project" value="TreeGrafter"/>
</dbReference>
<dbReference type="AlphaFoldDB" id="A0A9J6CDG8"/>
<protein>
    <recommendedName>
        <fullName evidence="13">Peptidase M14 domain-containing protein</fullName>
    </recommendedName>
</protein>
<evidence type="ECO:0000313" key="15">
    <source>
        <dbReference type="Proteomes" id="UP001107558"/>
    </source>
</evidence>
<name>A0A9J6CDG8_POLVA</name>
<evidence type="ECO:0000256" key="6">
    <source>
        <dbReference type="ARBA" id="ARBA00022729"/>
    </source>
</evidence>
<evidence type="ECO:0000256" key="2">
    <source>
        <dbReference type="ARBA" id="ARBA00005988"/>
    </source>
</evidence>
<sequence>MKWKSLLTIIALSFSIILAEKARFDFYRVYEISVDNDVHLNLMRQISDYPDGYQFLNSLPPSTGIKTQLIVPPHKFGEWSELVEKFDLKVKIINNNLQASLDREEARYNRRKADERDFYSFWKYEEIQSWFQEKVAERPNDLSIFSIGTSYEGNEINGLRINVGNQTGKPSIFIEATIHGGEWLGATSTINIINEMLINNYTHLSYFDWYFLPVLNVDGFKYAWSNNRFWRKTRKPNNSLLCVGTDPNRNSDIHWNESSVSANPCSNNYPGDYAFSEPEIKSLSEFMKTVPNLKIYLSFHTFGQFFMIPTGFTDDRIENYQLHYEIGEIANAAITEATGAIYQLGPIPEFFGLVSGISFDWVFENIKPVLTYCWELRPTRGEVESELDPVSSKLIEPTAKDMYAAVTTVIDEARIRGVV</sequence>
<dbReference type="PROSITE" id="PS00132">
    <property type="entry name" value="CARBOXYPEPT_ZN_1"/>
    <property type="match status" value="1"/>
</dbReference>
<evidence type="ECO:0000256" key="10">
    <source>
        <dbReference type="ARBA" id="ARBA00023157"/>
    </source>
</evidence>
<evidence type="ECO:0000256" key="5">
    <source>
        <dbReference type="ARBA" id="ARBA00022723"/>
    </source>
</evidence>
<dbReference type="Proteomes" id="UP001107558">
    <property type="component" value="Chromosome 1"/>
</dbReference>
<organism evidence="14 15">
    <name type="scientific">Polypedilum vanderplanki</name>
    <name type="common">Sleeping chironomid midge</name>
    <dbReference type="NCBI Taxonomy" id="319348"/>
    <lineage>
        <taxon>Eukaryota</taxon>
        <taxon>Metazoa</taxon>
        <taxon>Ecdysozoa</taxon>
        <taxon>Arthropoda</taxon>
        <taxon>Hexapoda</taxon>
        <taxon>Insecta</taxon>
        <taxon>Pterygota</taxon>
        <taxon>Neoptera</taxon>
        <taxon>Endopterygota</taxon>
        <taxon>Diptera</taxon>
        <taxon>Nematocera</taxon>
        <taxon>Chironomoidea</taxon>
        <taxon>Chironomidae</taxon>
        <taxon>Chironominae</taxon>
        <taxon>Polypedilum</taxon>
        <taxon>Polypedilum</taxon>
    </lineage>
</organism>
<dbReference type="GO" id="GO:0004181">
    <property type="term" value="F:metallocarboxypeptidase activity"/>
    <property type="evidence" value="ECO:0007669"/>
    <property type="project" value="InterPro"/>
</dbReference>
<dbReference type="OrthoDB" id="3626597at2759"/>
<dbReference type="PRINTS" id="PR00765">
    <property type="entry name" value="CRBOXYPTASEA"/>
</dbReference>
<dbReference type="Gene3D" id="3.40.630.10">
    <property type="entry name" value="Zn peptidases"/>
    <property type="match status" value="1"/>
</dbReference>
<keyword evidence="6 12" id="KW-0732">Signal</keyword>
<dbReference type="GO" id="GO:0006508">
    <property type="term" value="P:proteolysis"/>
    <property type="evidence" value="ECO:0007669"/>
    <property type="project" value="UniProtKB-KW"/>
</dbReference>
<comment type="cofactor">
    <cofactor evidence="1">
        <name>Zn(2+)</name>
        <dbReference type="ChEBI" id="CHEBI:29105"/>
    </cofactor>
</comment>
<reference evidence="14" key="1">
    <citation type="submission" date="2021-03" db="EMBL/GenBank/DDBJ databases">
        <title>Chromosome level genome of the anhydrobiotic midge Polypedilum vanderplanki.</title>
        <authorList>
            <person name="Yoshida Y."/>
            <person name="Kikawada T."/>
            <person name="Gusev O."/>
        </authorList>
    </citation>
    <scope>NUCLEOTIDE SEQUENCE</scope>
    <source>
        <strain evidence="14">NIAS01</strain>
        <tissue evidence="14">Whole body or cell culture</tissue>
    </source>
</reference>
<dbReference type="EMBL" id="JADBJN010000001">
    <property type="protein sequence ID" value="KAG5680148.1"/>
    <property type="molecule type" value="Genomic_DNA"/>
</dbReference>
<comment type="similarity">
    <text evidence="2 11">Belongs to the peptidase M14 family.</text>
</comment>
<dbReference type="InterPro" id="IPR000834">
    <property type="entry name" value="Peptidase_M14"/>
</dbReference>
<dbReference type="PANTHER" id="PTHR11705:SF153">
    <property type="entry name" value="ZINC CARBOXYPEPTIDASE A 1-LIKE PROTEIN"/>
    <property type="match status" value="1"/>
</dbReference>
<keyword evidence="5" id="KW-0479">Metal-binding</keyword>
<dbReference type="InterPro" id="IPR003146">
    <property type="entry name" value="M14A_act_pep"/>
</dbReference>
<dbReference type="SUPFAM" id="SSF53187">
    <property type="entry name" value="Zn-dependent exopeptidases"/>
    <property type="match status" value="1"/>
</dbReference>
<dbReference type="PANTHER" id="PTHR11705">
    <property type="entry name" value="PROTEASE FAMILY M14 CARBOXYPEPTIDASE A,B"/>
    <property type="match status" value="1"/>
</dbReference>
<keyword evidence="4" id="KW-0645">Protease</keyword>
<dbReference type="GO" id="GO:0008270">
    <property type="term" value="F:zinc ion binding"/>
    <property type="evidence" value="ECO:0007669"/>
    <property type="project" value="InterPro"/>
</dbReference>
<keyword evidence="7" id="KW-0378">Hydrolase</keyword>
<evidence type="ECO:0000256" key="9">
    <source>
        <dbReference type="ARBA" id="ARBA00023049"/>
    </source>
</evidence>
<dbReference type="Pfam" id="PF00246">
    <property type="entry name" value="Peptidase_M14"/>
    <property type="match status" value="1"/>
</dbReference>
<dbReference type="Pfam" id="PF02244">
    <property type="entry name" value="Propep_M14"/>
    <property type="match status" value="1"/>
</dbReference>
<keyword evidence="9" id="KW-0482">Metalloprotease</keyword>
<proteinExistence type="inferred from homology"/>
<evidence type="ECO:0000256" key="3">
    <source>
        <dbReference type="ARBA" id="ARBA00022645"/>
    </source>
</evidence>
<keyword evidence="3" id="KW-0121">Carboxypeptidase</keyword>
<evidence type="ECO:0000256" key="1">
    <source>
        <dbReference type="ARBA" id="ARBA00001947"/>
    </source>
</evidence>
<evidence type="ECO:0000256" key="8">
    <source>
        <dbReference type="ARBA" id="ARBA00022833"/>
    </source>
</evidence>
<evidence type="ECO:0000256" key="12">
    <source>
        <dbReference type="SAM" id="SignalP"/>
    </source>
</evidence>
<dbReference type="InterPro" id="IPR057246">
    <property type="entry name" value="CARBOXYPEPT_ZN_1"/>
</dbReference>
<dbReference type="Gene3D" id="3.30.70.340">
    <property type="entry name" value="Metallocarboxypeptidase-like"/>
    <property type="match status" value="1"/>
</dbReference>
<evidence type="ECO:0000256" key="7">
    <source>
        <dbReference type="ARBA" id="ARBA00022801"/>
    </source>
</evidence>
<feature type="domain" description="Peptidase M14" evidence="13">
    <location>
        <begin position="120"/>
        <end position="413"/>
    </location>
</feature>
<evidence type="ECO:0000256" key="4">
    <source>
        <dbReference type="ARBA" id="ARBA00022670"/>
    </source>
</evidence>
<gene>
    <name evidence="14" type="ORF">PVAND_009673</name>
</gene>
<dbReference type="InterPro" id="IPR036990">
    <property type="entry name" value="M14A-like_propep"/>
</dbReference>
<dbReference type="SUPFAM" id="SSF54897">
    <property type="entry name" value="Protease propeptides/inhibitors"/>
    <property type="match status" value="1"/>
</dbReference>
<keyword evidence="10" id="KW-1015">Disulfide bond</keyword>
<evidence type="ECO:0000259" key="13">
    <source>
        <dbReference type="PROSITE" id="PS52035"/>
    </source>
</evidence>
<dbReference type="FunFam" id="3.40.630.10:FF:000084">
    <property type="entry name" value="Carboxypeptidase B2"/>
    <property type="match status" value="1"/>
</dbReference>
<feature type="signal peptide" evidence="12">
    <location>
        <begin position="1"/>
        <end position="19"/>
    </location>
</feature>
<dbReference type="SMART" id="SM00631">
    <property type="entry name" value="Zn_pept"/>
    <property type="match status" value="1"/>
</dbReference>
<feature type="active site" description="Proton donor/acceptor" evidence="11">
    <location>
        <position position="375"/>
    </location>
</feature>